<organism evidence="1 2">
    <name type="scientific">Tegillarca granosa</name>
    <name type="common">Malaysian cockle</name>
    <name type="synonym">Anadara granosa</name>
    <dbReference type="NCBI Taxonomy" id="220873"/>
    <lineage>
        <taxon>Eukaryota</taxon>
        <taxon>Metazoa</taxon>
        <taxon>Spiralia</taxon>
        <taxon>Lophotrochozoa</taxon>
        <taxon>Mollusca</taxon>
        <taxon>Bivalvia</taxon>
        <taxon>Autobranchia</taxon>
        <taxon>Pteriomorphia</taxon>
        <taxon>Arcoida</taxon>
        <taxon>Arcoidea</taxon>
        <taxon>Arcidae</taxon>
        <taxon>Tegillarca</taxon>
    </lineage>
</organism>
<gene>
    <name evidence="1" type="ORF">KUTeg_011582</name>
</gene>
<name>A0ABQ9F1H4_TEGGR</name>
<protein>
    <submittedName>
        <fullName evidence="1">Uncharacterized protein</fullName>
    </submittedName>
</protein>
<sequence length="311" mass="36174">MFKSFVELNWNVFFSELCKLMGLKSENAQNAAKKCTDNHKTWSLLQIAYEGTLQELMIPYVRECLTSNSELSPKGFLSFALTEAKDPNYLYMATMTLPYLQSIINMRIGLRLGNSLAINAAKTIFAPLFHSRNHARYQEIEMSEAVQRLMVPKELIPFYDETESVCLTGDKMSEVVNKEVQSWMPRGVPTGNDWIRVTRNWETLKNLTKKAKEFTCTTAKKSGARKISLQEQIFAWRTLLRRKEYLLNPCDGNKKHISLSSEELDIELLDFNTLAERRRQSYFNRKYGDAQPDETLTRFYNKKRNERIVIC</sequence>
<evidence type="ECO:0000313" key="2">
    <source>
        <dbReference type="Proteomes" id="UP001217089"/>
    </source>
</evidence>
<proteinExistence type="predicted"/>
<dbReference type="EMBL" id="JARBDR010000640">
    <property type="protein sequence ID" value="KAJ8309717.1"/>
    <property type="molecule type" value="Genomic_DNA"/>
</dbReference>
<comment type="caution">
    <text evidence="1">The sequence shown here is derived from an EMBL/GenBank/DDBJ whole genome shotgun (WGS) entry which is preliminary data.</text>
</comment>
<evidence type="ECO:0000313" key="1">
    <source>
        <dbReference type="EMBL" id="KAJ8309717.1"/>
    </source>
</evidence>
<accession>A0ABQ9F1H4</accession>
<dbReference type="Proteomes" id="UP001217089">
    <property type="component" value="Unassembled WGS sequence"/>
</dbReference>
<keyword evidence="2" id="KW-1185">Reference proteome</keyword>
<reference evidence="1 2" key="1">
    <citation type="submission" date="2022-12" db="EMBL/GenBank/DDBJ databases">
        <title>Chromosome-level genome of Tegillarca granosa.</title>
        <authorList>
            <person name="Kim J."/>
        </authorList>
    </citation>
    <scope>NUCLEOTIDE SEQUENCE [LARGE SCALE GENOMIC DNA]</scope>
    <source>
        <strain evidence="1">Teg-2019</strain>
        <tissue evidence="1">Adductor muscle</tissue>
    </source>
</reference>